<dbReference type="SUPFAM" id="SSF46689">
    <property type="entry name" value="Homeodomain-like"/>
    <property type="match status" value="1"/>
</dbReference>
<reference evidence="2 3" key="2">
    <citation type="submission" date="2024-07" db="EMBL/GenBank/DDBJ databases">
        <authorList>
            <person name="Akdeniz Z."/>
        </authorList>
    </citation>
    <scope>NUCLEOTIDE SEQUENCE [LARGE SCALE GENOMIC DNA]</scope>
</reference>
<evidence type="ECO:0000313" key="3">
    <source>
        <dbReference type="Proteomes" id="UP001642409"/>
    </source>
</evidence>
<reference evidence="1" key="1">
    <citation type="submission" date="2023-06" db="EMBL/GenBank/DDBJ databases">
        <authorList>
            <person name="Kurt Z."/>
        </authorList>
    </citation>
    <scope>NUCLEOTIDE SEQUENCE</scope>
</reference>
<dbReference type="Proteomes" id="UP001642409">
    <property type="component" value="Unassembled WGS sequence"/>
</dbReference>
<protein>
    <submittedName>
        <fullName evidence="1">Partial</fullName>
    </submittedName>
</protein>
<dbReference type="EMBL" id="CAXDID020000044">
    <property type="protein sequence ID" value="CAL6001563.1"/>
    <property type="molecule type" value="Genomic_DNA"/>
</dbReference>
<proteinExistence type="predicted"/>
<gene>
    <name evidence="2" type="ORF">HINF_LOCUS17495</name>
    <name evidence="1" type="ORF">HINF_LOCUS55578</name>
</gene>
<evidence type="ECO:0000313" key="2">
    <source>
        <dbReference type="EMBL" id="CAL6001563.1"/>
    </source>
</evidence>
<dbReference type="InterPro" id="IPR009057">
    <property type="entry name" value="Homeodomain-like_sf"/>
</dbReference>
<organism evidence="1">
    <name type="scientific">Hexamita inflata</name>
    <dbReference type="NCBI Taxonomy" id="28002"/>
    <lineage>
        <taxon>Eukaryota</taxon>
        <taxon>Metamonada</taxon>
        <taxon>Diplomonadida</taxon>
        <taxon>Hexamitidae</taxon>
        <taxon>Hexamitinae</taxon>
        <taxon>Hexamita</taxon>
    </lineage>
</organism>
<sequence>MPKKFHRRRLTEQDKKLFLEKYKQGVSMQELVSEFQIQLGTYRQWTKKIDDGKNFFNHKPWGRSTVLTQQIKEFITQQFDQVTNNSLRFLQKKIKDQFDITIGTETIRMYLKANNLTSGMYLIIKYIAEFQFEKPFIW</sequence>
<dbReference type="EMBL" id="CATOUU010001031">
    <property type="protein sequence ID" value="CAI9967933.1"/>
    <property type="molecule type" value="Genomic_DNA"/>
</dbReference>
<accession>A0AA86VIU8</accession>
<comment type="caution">
    <text evidence="1">The sequence shown here is derived from an EMBL/GenBank/DDBJ whole genome shotgun (WGS) entry which is preliminary data.</text>
</comment>
<evidence type="ECO:0000313" key="1">
    <source>
        <dbReference type="EMBL" id="CAI9967933.1"/>
    </source>
</evidence>
<dbReference type="AlphaFoldDB" id="A0AA86VIU8"/>
<name>A0AA86VIU8_9EUKA</name>
<keyword evidence="3" id="KW-1185">Reference proteome</keyword>